<accession>K1RRW4</accession>
<organism evidence="1">
    <name type="scientific">human gut metagenome</name>
    <dbReference type="NCBI Taxonomy" id="408170"/>
    <lineage>
        <taxon>unclassified sequences</taxon>
        <taxon>metagenomes</taxon>
        <taxon>organismal metagenomes</taxon>
    </lineage>
</organism>
<feature type="non-terminal residue" evidence="1">
    <location>
        <position position="148"/>
    </location>
</feature>
<sequence>MQDDGKVKNQIINHYAILPTTSQKIAECAFIFEDDFSIKYLGKKRKIDGETTDLIADVLLECIYDISSRESVNAVCKIAKKVTEENGGDTIETLSKMKEYITENIEEGETEFIDTEQVADKIFDGKPGMKSEFIEKIEKANVPQKVEV</sequence>
<proteinExistence type="predicted"/>
<dbReference type="AlphaFoldDB" id="K1RRW4"/>
<protein>
    <submittedName>
        <fullName evidence="1">Uncharacterized protein</fullName>
    </submittedName>
</protein>
<comment type="caution">
    <text evidence="1">The sequence shown here is derived from an EMBL/GenBank/DDBJ whole genome shotgun (WGS) entry which is preliminary data.</text>
</comment>
<name>K1RRW4_9ZZZZ</name>
<evidence type="ECO:0000313" key="1">
    <source>
        <dbReference type="EMBL" id="EKC48143.1"/>
    </source>
</evidence>
<reference evidence="1" key="1">
    <citation type="journal article" date="2013" name="Environ. Microbiol.">
        <title>Microbiota from the distal guts of lean and obese adolescents exhibit partial functional redundancy besides clear differences in community structure.</title>
        <authorList>
            <person name="Ferrer M."/>
            <person name="Ruiz A."/>
            <person name="Lanza F."/>
            <person name="Haange S.B."/>
            <person name="Oberbach A."/>
            <person name="Till H."/>
            <person name="Bargiela R."/>
            <person name="Campoy C."/>
            <person name="Segura M.T."/>
            <person name="Richter M."/>
            <person name="von Bergen M."/>
            <person name="Seifert J."/>
            <person name="Suarez A."/>
        </authorList>
    </citation>
    <scope>NUCLEOTIDE SEQUENCE</scope>
</reference>
<dbReference type="EMBL" id="AJWZ01010544">
    <property type="protein sequence ID" value="EKC48143.1"/>
    <property type="molecule type" value="Genomic_DNA"/>
</dbReference>
<gene>
    <name evidence="1" type="ORF">OBE_15341</name>
</gene>